<feature type="transmembrane region" description="Helical" evidence="7">
    <location>
        <begin position="363"/>
        <end position="391"/>
    </location>
</feature>
<reference evidence="9 10" key="1">
    <citation type="submission" date="2019-03" db="EMBL/GenBank/DDBJ databases">
        <title>Genomic Encyclopedia of Type Strains, Phase IV (KMG-IV): sequencing the most valuable type-strain genomes for metagenomic binning, comparative biology and taxonomic classification.</title>
        <authorList>
            <person name="Goeker M."/>
        </authorList>
    </citation>
    <scope>NUCLEOTIDE SEQUENCE [LARGE SCALE GENOMIC DNA]</scope>
    <source>
        <strain evidence="9 10">DSM 44496</strain>
    </source>
</reference>
<evidence type="ECO:0000313" key="10">
    <source>
        <dbReference type="Proteomes" id="UP000295087"/>
    </source>
</evidence>
<dbReference type="AlphaFoldDB" id="A0A4V3CPF3"/>
<feature type="transmembrane region" description="Helical" evidence="7">
    <location>
        <begin position="173"/>
        <end position="193"/>
    </location>
</feature>
<protein>
    <submittedName>
        <fullName evidence="9">EmrB/QacA subfamily drug resistance transporter</fullName>
    </submittedName>
</protein>
<feature type="transmembrane region" description="Helical" evidence="7">
    <location>
        <begin position="339"/>
        <end position="357"/>
    </location>
</feature>
<evidence type="ECO:0000256" key="5">
    <source>
        <dbReference type="ARBA" id="ARBA00022989"/>
    </source>
</evidence>
<name>A0A4V3CPF3_NOCIG</name>
<dbReference type="PANTHER" id="PTHR42718:SF46">
    <property type="entry name" value="BLR6921 PROTEIN"/>
    <property type="match status" value="1"/>
</dbReference>
<keyword evidence="10" id="KW-1185">Reference proteome</keyword>
<keyword evidence="4 7" id="KW-0812">Transmembrane</keyword>
<dbReference type="PANTHER" id="PTHR42718">
    <property type="entry name" value="MAJOR FACILITATOR SUPERFAMILY MULTIDRUG TRANSPORTER MFSC"/>
    <property type="match status" value="1"/>
</dbReference>
<gene>
    <name evidence="9" type="ORF">DFR75_10422</name>
</gene>
<dbReference type="GO" id="GO:0005886">
    <property type="term" value="C:plasma membrane"/>
    <property type="evidence" value="ECO:0007669"/>
    <property type="project" value="UniProtKB-SubCell"/>
</dbReference>
<dbReference type="Proteomes" id="UP000295087">
    <property type="component" value="Unassembled WGS sequence"/>
</dbReference>
<dbReference type="InterPro" id="IPR011701">
    <property type="entry name" value="MFS"/>
</dbReference>
<evidence type="ECO:0000259" key="8">
    <source>
        <dbReference type="PROSITE" id="PS50850"/>
    </source>
</evidence>
<organism evidence="9 10">
    <name type="scientific">Nocardia ignorata</name>
    <dbReference type="NCBI Taxonomy" id="145285"/>
    <lineage>
        <taxon>Bacteria</taxon>
        <taxon>Bacillati</taxon>
        <taxon>Actinomycetota</taxon>
        <taxon>Actinomycetes</taxon>
        <taxon>Mycobacteriales</taxon>
        <taxon>Nocardiaceae</taxon>
        <taxon>Nocardia</taxon>
    </lineage>
</organism>
<dbReference type="SUPFAM" id="SSF103473">
    <property type="entry name" value="MFS general substrate transporter"/>
    <property type="match status" value="1"/>
</dbReference>
<keyword evidence="6 7" id="KW-0472">Membrane</keyword>
<keyword evidence="3" id="KW-1003">Cell membrane</keyword>
<dbReference type="GO" id="GO:0022857">
    <property type="term" value="F:transmembrane transporter activity"/>
    <property type="evidence" value="ECO:0007669"/>
    <property type="project" value="InterPro"/>
</dbReference>
<feature type="transmembrane region" description="Helical" evidence="7">
    <location>
        <begin position="54"/>
        <end position="74"/>
    </location>
</feature>
<comment type="caution">
    <text evidence="9">The sequence shown here is derived from an EMBL/GenBank/DDBJ whole genome shotgun (WGS) entry which is preliminary data.</text>
</comment>
<accession>A0A4V3CPF3</accession>
<dbReference type="InterPro" id="IPR020846">
    <property type="entry name" value="MFS_dom"/>
</dbReference>
<feature type="transmembrane region" description="Helical" evidence="7">
    <location>
        <begin position="148"/>
        <end position="167"/>
    </location>
</feature>
<keyword evidence="2" id="KW-0813">Transport</keyword>
<dbReference type="Pfam" id="PF07690">
    <property type="entry name" value="MFS_1"/>
    <property type="match status" value="1"/>
</dbReference>
<feature type="transmembrane region" description="Helical" evidence="7">
    <location>
        <begin position="205"/>
        <end position="225"/>
    </location>
</feature>
<feature type="transmembrane region" description="Helical" evidence="7">
    <location>
        <begin position="86"/>
        <end position="105"/>
    </location>
</feature>
<evidence type="ECO:0000256" key="2">
    <source>
        <dbReference type="ARBA" id="ARBA00022448"/>
    </source>
</evidence>
<proteinExistence type="predicted"/>
<feature type="transmembrane region" description="Helical" evidence="7">
    <location>
        <begin position="237"/>
        <end position="254"/>
    </location>
</feature>
<evidence type="ECO:0000256" key="1">
    <source>
        <dbReference type="ARBA" id="ARBA00004651"/>
    </source>
</evidence>
<feature type="transmembrane region" description="Helical" evidence="7">
    <location>
        <begin position="111"/>
        <end position="136"/>
    </location>
</feature>
<dbReference type="PROSITE" id="PS50850">
    <property type="entry name" value="MFS"/>
    <property type="match status" value="1"/>
</dbReference>
<dbReference type="Gene3D" id="1.20.1250.20">
    <property type="entry name" value="MFS general substrate transporter like domains"/>
    <property type="match status" value="1"/>
</dbReference>
<evidence type="ECO:0000256" key="4">
    <source>
        <dbReference type="ARBA" id="ARBA00022692"/>
    </source>
</evidence>
<feature type="domain" description="Major facilitator superfamily (MFS) profile" evidence="8">
    <location>
        <begin position="20"/>
        <end position="469"/>
    </location>
</feature>
<dbReference type="EMBL" id="SNXK01000004">
    <property type="protein sequence ID" value="TDP37672.1"/>
    <property type="molecule type" value="Genomic_DNA"/>
</dbReference>
<feature type="transmembrane region" description="Helical" evidence="7">
    <location>
        <begin position="438"/>
        <end position="464"/>
    </location>
</feature>
<keyword evidence="5 7" id="KW-1133">Transmembrane helix</keyword>
<feature type="transmembrane region" description="Helical" evidence="7">
    <location>
        <begin position="20"/>
        <end position="42"/>
    </location>
</feature>
<feature type="transmembrane region" description="Helical" evidence="7">
    <location>
        <begin position="304"/>
        <end position="327"/>
    </location>
</feature>
<evidence type="ECO:0000256" key="7">
    <source>
        <dbReference type="SAM" id="Phobius"/>
    </source>
</evidence>
<dbReference type="CDD" id="cd17321">
    <property type="entry name" value="MFS_MMR_MDR_like"/>
    <property type="match status" value="1"/>
</dbReference>
<feature type="transmembrane region" description="Helical" evidence="7">
    <location>
        <begin position="275"/>
        <end position="298"/>
    </location>
</feature>
<evidence type="ECO:0000313" key="9">
    <source>
        <dbReference type="EMBL" id="TDP37672.1"/>
    </source>
</evidence>
<comment type="subcellular location">
    <subcellularLocation>
        <location evidence="1">Cell membrane</location>
        <topology evidence="1">Multi-pass membrane protein</topology>
    </subcellularLocation>
</comment>
<dbReference type="Gene3D" id="1.20.1720.10">
    <property type="entry name" value="Multidrug resistance protein D"/>
    <property type="match status" value="1"/>
</dbReference>
<evidence type="ECO:0000256" key="3">
    <source>
        <dbReference type="ARBA" id="ARBA00022475"/>
    </source>
</evidence>
<sequence>MSNSAAPLEISNSVRGKSLILAGLLVCQLMIIVDVTVMNVALPRIKSDLNFSATGLSWVIDAYTLVFAGLLLLGGRAGDLLGRRRVFIAGIALFAAASLVGGLAQGPSWLLIARVGQGIGAALAAPNTLALLTALYTERSARMKALSLYSAMAGAGFALGLIAGGLLTEWLTWRSVLFINVPLGGFALVVISRNLPTVERNTGRLGLPGATAATAGISALVYGFICAGSNGWDDPVAGAALALGAFLTIIFLAIEHNSAQPLLPLRLFTERDRAAAYGTVFVGYMSSMSMFFFMTLYLQDALGFSPLATGLAFLPTALLMFAMIRVIPHMLQRFGPRRVTMVGAAILFAGLALPTQLNTNTAYFPLVFITAALMGCGTGLALMPLSVIVMADIPPDLASVAGGSLQATQQTGAALGLAILITVFGGSTRHLTAAPDQVLVHGVTSAFTAAAVMGILTFMGTLLFRHHRSDTVHKDEQ</sequence>
<feature type="transmembrane region" description="Helical" evidence="7">
    <location>
        <begin position="412"/>
        <end position="432"/>
    </location>
</feature>
<dbReference type="InterPro" id="IPR036259">
    <property type="entry name" value="MFS_trans_sf"/>
</dbReference>
<evidence type="ECO:0000256" key="6">
    <source>
        <dbReference type="ARBA" id="ARBA00023136"/>
    </source>
</evidence>